<evidence type="ECO:0000256" key="2">
    <source>
        <dbReference type="ARBA" id="ARBA00023002"/>
    </source>
</evidence>
<dbReference type="InterPro" id="IPR036291">
    <property type="entry name" value="NAD(P)-bd_dom_sf"/>
</dbReference>
<comment type="similarity">
    <text evidence="1 4">Belongs to the D-isomer specific 2-hydroxyacid dehydrogenase family.</text>
</comment>
<organism evidence="7 8">
    <name type="scientific">Sodiomyces alkalinus (strain CBS 110278 / VKM F-3762 / F11)</name>
    <name type="common">Alkaliphilic filamentous fungus</name>
    <dbReference type="NCBI Taxonomy" id="1314773"/>
    <lineage>
        <taxon>Eukaryota</taxon>
        <taxon>Fungi</taxon>
        <taxon>Dikarya</taxon>
        <taxon>Ascomycota</taxon>
        <taxon>Pezizomycotina</taxon>
        <taxon>Sordariomycetes</taxon>
        <taxon>Hypocreomycetidae</taxon>
        <taxon>Glomerellales</taxon>
        <taxon>Plectosphaerellaceae</taxon>
        <taxon>Sodiomyces</taxon>
    </lineage>
</organism>
<dbReference type="GO" id="GO:0051287">
    <property type="term" value="F:NAD binding"/>
    <property type="evidence" value="ECO:0007669"/>
    <property type="project" value="InterPro"/>
</dbReference>
<keyword evidence="8" id="KW-1185">Reference proteome</keyword>
<evidence type="ECO:0000313" key="7">
    <source>
        <dbReference type="EMBL" id="ROT35807.1"/>
    </source>
</evidence>
<dbReference type="GO" id="GO:0016616">
    <property type="term" value="F:oxidoreductase activity, acting on the CH-OH group of donors, NAD or NADP as acceptor"/>
    <property type="evidence" value="ECO:0007669"/>
    <property type="project" value="InterPro"/>
</dbReference>
<protein>
    <submittedName>
        <fullName evidence="7">Glycerate dehydrogenase</fullName>
    </submittedName>
</protein>
<proteinExistence type="inferred from homology"/>
<keyword evidence="2 4" id="KW-0560">Oxidoreductase</keyword>
<reference evidence="7 8" key="1">
    <citation type="journal article" date="2018" name="Mol. Ecol.">
        <title>The obligate alkalophilic soda-lake fungus Sodiomyces alkalinus has shifted to a protein diet.</title>
        <authorList>
            <person name="Grum-Grzhimaylo A.A."/>
            <person name="Falkoski D.L."/>
            <person name="van den Heuvel J."/>
            <person name="Valero-Jimenez C.A."/>
            <person name="Min B."/>
            <person name="Choi I.G."/>
            <person name="Lipzen A."/>
            <person name="Daum C.G."/>
            <person name="Aanen D.K."/>
            <person name="Tsang A."/>
            <person name="Henrissat B."/>
            <person name="Bilanenko E.N."/>
            <person name="de Vries R.P."/>
            <person name="van Kan J.A.L."/>
            <person name="Grigoriev I.V."/>
            <person name="Debets A.J.M."/>
        </authorList>
    </citation>
    <scope>NUCLEOTIDE SEQUENCE [LARGE SCALE GENOMIC DNA]</scope>
    <source>
        <strain evidence="7 8">F11</strain>
    </source>
</reference>
<dbReference type="SUPFAM" id="SSF51735">
    <property type="entry name" value="NAD(P)-binding Rossmann-fold domains"/>
    <property type="match status" value="1"/>
</dbReference>
<dbReference type="PANTHER" id="PTHR43761">
    <property type="entry name" value="D-ISOMER SPECIFIC 2-HYDROXYACID DEHYDROGENASE FAMILY PROTEIN (AFU_ORTHOLOGUE AFUA_1G13630)"/>
    <property type="match status" value="1"/>
</dbReference>
<dbReference type="Gene3D" id="3.40.50.720">
    <property type="entry name" value="NAD(P)-binding Rossmann-like Domain"/>
    <property type="match status" value="2"/>
</dbReference>
<dbReference type="OrthoDB" id="298012at2759"/>
<evidence type="ECO:0000259" key="6">
    <source>
        <dbReference type="Pfam" id="PF02826"/>
    </source>
</evidence>
<gene>
    <name evidence="7" type="ORF">SODALDRAFT_328198</name>
</gene>
<evidence type="ECO:0000256" key="3">
    <source>
        <dbReference type="ARBA" id="ARBA00023027"/>
    </source>
</evidence>
<evidence type="ECO:0000259" key="5">
    <source>
        <dbReference type="Pfam" id="PF00389"/>
    </source>
</evidence>
<dbReference type="PANTHER" id="PTHR43761:SF1">
    <property type="entry name" value="D-ISOMER SPECIFIC 2-HYDROXYACID DEHYDROGENASE CATALYTIC DOMAIN-CONTAINING PROTEIN-RELATED"/>
    <property type="match status" value="1"/>
</dbReference>
<sequence>MADGASESDVKHPRKLPDSTHHVIVKLEAIHVDAPDIDVFPLTYEIIEYDYTSSENADLVAARVRDASILITTTTPINAATLGKAPHLLCVITESVGTDHIDLDECRSRNITVMYSPNATVEAVSEHALAMYFATRRKLTVLHDAMLQYDDTRPNLWKEKGSMSSVLRDSEGRPPRTCQNETVGIMGYGPIGQRIATLCRSLGMQVLVAARKPYDYLPDDVPVGRTPSHTVIRRATVLFVVVPLNAETRHIIGVPELDAAGPDCTIVNVGRGGTVDERALLAAVRERRIYGAATDVFETEPAGSDADSVLLSREIKKEGLNLVLTPHLAWCADATRMNIRRVVGQNIRTFVEGGSTNVVLDARV</sequence>
<feature type="domain" description="D-isomer specific 2-hydroxyacid dehydrogenase catalytic" evidence="5">
    <location>
        <begin position="46"/>
        <end position="357"/>
    </location>
</feature>
<dbReference type="Proteomes" id="UP000272025">
    <property type="component" value="Unassembled WGS sequence"/>
</dbReference>
<dbReference type="GeneID" id="39579103"/>
<feature type="domain" description="D-isomer specific 2-hydroxyacid dehydrogenase NAD-binding" evidence="6">
    <location>
        <begin position="170"/>
        <end position="329"/>
    </location>
</feature>
<keyword evidence="3" id="KW-0520">NAD</keyword>
<evidence type="ECO:0000313" key="8">
    <source>
        <dbReference type="Proteomes" id="UP000272025"/>
    </source>
</evidence>
<name>A0A3N2PMR2_SODAK</name>
<evidence type="ECO:0000256" key="4">
    <source>
        <dbReference type="RuleBase" id="RU003719"/>
    </source>
</evidence>
<dbReference type="InterPro" id="IPR050418">
    <property type="entry name" value="D-iso_2-hydroxyacid_DH_PdxB"/>
</dbReference>
<dbReference type="CDD" id="cd05198">
    <property type="entry name" value="formate_dh_like"/>
    <property type="match status" value="1"/>
</dbReference>
<dbReference type="AlphaFoldDB" id="A0A3N2PMR2"/>
<dbReference type="STRING" id="1314773.A0A3N2PMR2"/>
<dbReference type="InterPro" id="IPR006140">
    <property type="entry name" value="D-isomer_DH_NAD-bd"/>
</dbReference>
<dbReference type="EMBL" id="ML119060">
    <property type="protein sequence ID" value="ROT35807.1"/>
    <property type="molecule type" value="Genomic_DNA"/>
</dbReference>
<dbReference type="InterPro" id="IPR006139">
    <property type="entry name" value="D-isomer_2_OHA_DH_cat_dom"/>
</dbReference>
<dbReference type="Pfam" id="PF00389">
    <property type="entry name" value="2-Hacid_dh"/>
    <property type="match status" value="1"/>
</dbReference>
<accession>A0A3N2PMR2</accession>
<evidence type="ECO:0000256" key="1">
    <source>
        <dbReference type="ARBA" id="ARBA00005854"/>
    </source>
</evidence>
<dbReference type="Pfam" id="PF02826">
    <property type="entry name" value="2-Hacid_dh_C"/>
    <property type="match status" value="1"/>
</dbReference>
<dbReference type="RefSeq" id="XP_028463613.1">
    <property type="nucleotide sequence ID" value="XM_028610625.1"/>
</dbReference>
<dbReference type="SUPFAM" id="SSF52283">
    <property type="entry name" value="Formate/glycerate dehydrogenase catalytic domain-like"/>
    <property type="match status" value="1"/>
</dbReference>